<organism evidence="1 2">
    <name type="scientific">Mobiluncus porci</name>
    <dbReference type="NCBI Taxonomy" id="2652278"/>
    <lineage>
        <taxon>Bacteria</taxon>
        <taxon>Bacillati</taxon>
        <taxon>Actinomycetota</taxon>
        <taxon>Actinomycetes</taxon>
        <taxon>Actinomycetales</taxon>
        <taxon>Actinomycetaceae</taxon>
        <taxon>Mobiluncus</taxon>
    </lineage>
</organism>
<gene>
    <name evidence="1" type="ORF">FYJ63_01450</name>
</gene>
<reference evidence="1 2" key="1">
    <citation type="submission" date="2019-08" db="EMBL/GenBank/DDBJ databases">
        <title>In-depth cultivation of the pig gut microbiome towards novel bacterial diversity and tailored functional studies.</title>
        <authorList>
            <person name="Wylensek D."/>
            <person name="Hitch T.C.A."/>
            <person name="Clavel T."/>
        </authorList>
    </citation>
    <scope>NUCLEOTIDE SEQUENCE [LARGE SCALE GENOMIC DNA]</scope>
    <source>
        <strain evidence="1 2">RF-GAM-744-WT-7</strain>
    </source>
</reference>
<evidence type="ECO:0000313" key="1">
    <source>
        <dbReference type="EMBL" id="MST48931.1"/>
    </source>
</evidence>
<keyword evidence="2" id="KW-1185">Reference proteome</keyword>
<protein>
    <submittedName>
        <fullName evidence="1">Uncharacterized protein</fullName>
    </submittedName>
</protein>
<dbReference type="EMBL" id="VUMY01000002">
    <property type="protein sequence ID" value="MST48931.1"/>
    <property type="molecule type" value="Genomic_DNA"/>
</dbReference>
<accession>A0A7K0K0C6</accession>
<comment type="caution">
    <text evidence="1">The sequence shown here is derived from an EMBL/GenBank/DDBJ whole genome shotgun (WGS) entry which is preliminary data.</text>
</comment>
<proteinExistence type="predicted"/>
<dbReference type="RefSeq" id="WP_154543106.1">
    <property type="nucleotide sequence ID" value="NZ_VUMY01000002.1"/>
</dbReference>
<evidence type="ECO:0000313" key="2">
    <source>
        <dbReference type="Proteomes" id="UP000442535"/>
    </source>
</evidence>
<dbReference type="Proteomes" id="UP000442535">
    <property type="component" value="Unassembled WGS sequence"/>
</dbReference>
<dbReference type="AlphaFoldDB" id="A0A7K0K0C6"/>
<sequence length="113" mass="12516">MNELQKILSTIAPTGKWKVPTQTPPLFVLDTVSGGTVDTDLESADQYVTVQVTATGKTAEQAQWLIDKALKEILASRLKTGWQVVIETWNIPVDPQIEGFYSFIGQVRIRGEV</sequence>
<name>A0A7K0K0C6_9ACTO</name>